<keyword evidence="1" id="KW-0472">Membrane</keyword>
<gene>
    <name evidence="2" type="ORF">N658DRAFT_145602</name>
</gene>
<name>A0AAN6PY09_9PEZI</name>
<sequence>MKPGLCAGPKRLLHSLVLVFGTLFCGRIGGRIYGRDFVGGGELAALASTIYDINPGRQEWFQVDVGSRQYVVSRGHVENVVPASLSQLMCSLPTMVNPQREPLYTANPPGHASLTVKQLVYVIGLRNPCMQRSQVALQDARLSGRHH</sequence>
<feature type="transmembrane region" description="Helical" evidence="1">
    <location>
        <begin position="12"/>
        <end position="30"/>
    </location>
</feature>
<reference evidence="2" key="2">
    <citation type="submission" date="2023-05" db="EMBL/GenBank/DDBJ databases">
        <authorList>
            <consortium name="Lawrence Berkeley National Laboratory"/>
            <person name="Steindorff A."/>
            <person name="Hensen N."/>
            <person name="Bonometti L."/>
            <person name="Westerberg I."/>
            <person name="Brannstrom I.O."/>
            <person name="Guillou S."/>
            <person name="Cros-Aarteil S."/>
            <person name="Calhoun S."/>
            <person name="Haridas S."/>
            <person name="Kuo A."/>
            <person name="Mondo S."/>
            <person name="Pangilinan J."/>
            <person name="Riley R."/>
            <person name="Labutti K."/>
            <person name="Andreopoulos B."/>
            <person name="Lipzen A."/>
            <person name="Chen C."/>
            <person name="Yanf M."/>
            <person name="Daum C."/>
            <person name="Ng V."/>
            <person name="Clum A."/>
            <person name="Ohm R."/>
            <person name="Martin F."/>
            <person name="Silar P."/>
            <person name="Natvig D."/>
            <person name="Lalanne C."/>
            <person name="Gautier V."/>
            <person name="Ament-Velasquez S.L."/>
            <person name="Kruys A."/>
            <person name="Hutchinson M.I."/>
            <person name="Powell A.J."/>
            <person name="Barry K."/>
            <person name="Miller A.N."/>
            <person name="Grigoriev I.V."/>
            <person name="Debuchy R."/>
            <person name="Gladieux P."/>
            <person name="Thoren M.H."/>
            <person name="Johannesson H."/>
        </authorList>
    </citation>
    <scope>NUCLEOTIDE SEQUENCE</scope>
    <source>
        <strain evidence="2">CBS 757.83</strain>
    </source>
</reference>
<keyword evidence="1" id="KW-0812">Transmembrane</keyword>
<dbReference type="Proteomes" id="UP001305647">
    <property type="component" value="Unassembled WGS sequence"/>
</dbReference>
<proteinExistence type="predicted"/>
<dbReference type="AlphaFoldDB" id="A0AAN6PY09"/>
<accession>A0AAN6PY09</accession>
<evidence type="ECO:0000313" key="3">
    <source>
        <dbReference type="Proteomes" id="UP001305647"/>
    </source>
</evidence>
<reference evidence="2" key="1">
    <citation type="journal article" date="2023" name="Mol. Phylogenet. Evol.">
        <title>Genome-scale phylogeny and comparative genomics of the fungal order Sordariales.</title>
        <authorList>
            <person name="Hensen N."/>
            <person name="Bonometti L."/>
            <person name="Westerberg I."/>
            <person name="Brannstrom I.O."/>
            <person name="Guillou S."/>
            <person name="Cros-Aarteil S."/>
            <person name="Calhoun S."/>
            <person name="Haridas S."/>
            <person name="Kuo A."/>
            <person name="Mondo S."/>
            <person name="Pangilinan J."/>
            <person name="Riley R."/>
            <person name="LaButti K."/>
            <person name="Andreopoulos B."/>
            <person name="Lipzen A."/>
            <person name="Chen C."/>
            <person name="Yan M."/>
            <person name="Daum C."/>
            <person name="Ng V."/>
            <person name="Clum A."/>
            <person name="Steindorff A."/>
            <person name="Ohm R.A."/>
            <person name="Martin F."/>
            <person name="Silar P."/>
            <person name="Natvig D.O."/>
            <person name="Lalanne C."/>
            <person name="Gautier V."/>
            <person name="Ament-Velasquez S.L."/>
            <person name="Kruys A."/>
            <person name="Hutchinson M.I."/>
            <person name="Powell A.J."/>
            <person name="Barry K."/>
            <person name="Miller A.N."/>
            <person name="Grigoriev I.V."/>
            <person name="Debuchy R."/>
            <person name="Gladieux P."/>
            <person name="Hiltunen Thoren M."/>
            <person name="Johannesson H."/>
        </authorList>
    </citation>
    <scope>NUCLEOTIDE SEQUENCE</scope>
    <source>
        <strain evidence="2">CBS 757.83</strain>
    </source>
</reference>
<evidence type="ECO:0000256" key="1">
    <source>
        <dbReference type="SAM" id="Phobius"/>
    </source>
</evidence>
<protein>
    <submittedName>
        <fullName evidence="2">Uncharacterized protein</fullName>
    </submittedName>
</protein>
<keyword evidence="1" id="KW-1133">Transmembrane helix</keyword>
<comment type="caution">
    <text evidence="2">The sequence shown here is derived from an EMBL/GenBank/DDBJ whole genome shotgun (WGS) entry which is preliminary data.</text>
</comment>
<dbReference type="EMBL" id="MU863644">
    <property type="protein sequence ID" value="KAK4100052.1"/>
    <property type="molecule type" value="Genomic_DNA"/>
</dbReference>
<evidence type="ECO:0000313" key="2">
    <source>
        <dbReference type="EMBL" id="KAK4100052.1"/>
    </source>
</evidence>
<keyword evidence="3" id="KW-1185">Reference proteome</keyword>
<organism evidence="2 3">
    <name type="scientific">Parathielavia hyrcaniae</name>
    <dbReference type="NCBI Taxonomy" id="113614"/>
    <lineage>
        <taxon>Eukaryota</taxon>
        <taxon>Fungi</taxon>
        <taxon>Dikarya</taxon>
        <taxon>Ascomycota</taxon>
        <taxon>Pezizomycotina</taxon>
        <taxon>Sordariomycetes</taxon>
        <taxon>Sordariomycetidae</taxon>
        <taxon>Sordariales</taxon>
        <taxon>Chaetomiaceae</taxon>
        <taxon>Parathielavia</taxon>
    </lineage>
</organism>